<organism evidence="1 2">
    <name type="scientific">Brucella suis biovar 1 (strain 1330)</name>
    <dbReference type="NCBI Taxonomy" id="204722"/>
    <lineage>
        <taxon>Bacteria</taxon>
        <taxon>Pseudomonadati</taxon>
        <taxon>Pseudomonadota</taxon>
        <taxon>Alphaproteobacteria</taxon>
        <taxon>Hyphomicrobiales</taxon>
        <taxon>Brucellaceae</taxon>
        <taxon>Brucella/Ochrobactrum group</taxon>
        <taxon>Brucella</taxon>
    </lineage>
</organism>
<evidence type="ECO:0000313" key="1">
    <source>
        <dbReference type="EMBL" id="AEM17977.1"/>
    </source>
</evidence>
<dbReference type="KEGG" id="bsi:BS1330_I0627"/>
<reference evidence="1 2" key="1">
    <citation type="journal article" date="2011" name="J. Bacteriol.">
        <title>Revised genome sequence of Brucella suis 1330.</title>
        <authorList>
            <person name="Tae H."/>
            <person name="Shallom S."/>
            <person name="Settlage R."/>
            <person name="Preston D."/>
            <person name="Adams L.G."/>
            <person name="Garner H.R."/>
        </authorList>
    </citation>
    <scope>NUCLEOTIDE SEQUENCE [LARGE SCALE GENOMIC DNA]</scope>
    <source>
        <strain evidence="1 2">1330</strain>
    </source>
</reference>
<dbReference type="EMBL" id="CP002997">
    <property type="protein sequence ID" value="AEM17977.1"/>
    <property type="molecule type" value="Genomic_DNA"/>
</dbReference>
<dbReference type="Proteomes" id="UP000007104">
    <property type="component" value="Chromosome I"/>
</dbReference>
<proteinExistence type="predicted"/>
<evidence type="ECO:0000313" key="2">
    <source>
        <dbReference type="Proteomes" id="UP000007104"/>
    </source>
</evidence>
<dbReference type="KEGG" id="bms:BR0631"/>
<keyword evidence="2" id="KW-1185">Reference proteome</keyword>
<dbReference type="HOGENOM" id="CLU_3341074_0_0_5"/>
<accession>A0A0H3G6K5</accession>
<dbReference type="AlphaFoldDB" id="A0A0H3G6K5"/>
<name>A0A0H3G6K5_BRUSU</name>
<protein>
    <submittedName>
        <fullName evidence="1">Uncharacterized protein</fullName>
    </submittedName>
</protein>
<gene>
    <name evidence="1" type="ordered locus">BS1330_I0627</name>
</gene>
<sequence>MHHPAGRTKAGKTRLSCWFITLYIIRLSVKSWETLVI</sequence>